<dbReference type="EMBL" id="CAJVPK010000118">
    <property type="protein sequence ID" value="CAG8452852.1"/>
    <property type="molecule type" value="Genomic_DNA"/>
</dbReference>
<organism evidence="3 4">
    <name type="scientific">Diversispora eburnea</name>
    <dbReference type="NCBI Taxonomy" id="1213867"/>
    <lineage>
        <taxon>Eukaryota</taxon>
        <taxon>Fungi</taxon>
        <taxon>Fungi incertae sedis</taxon>
        <taxon>Mucoromycota</taxon>
        <taxon>Glomeromycotina</taxon>
        <taxon>Glomeromycetes</taxon>
        <taxon>Diversisporales</taxon>
        <taxon>Diversisporaceae</taxon>
        <taxon>Diversispora</taxon>
    </lineage>
</organism>
<keyword evidence="2" id="KW-1133">Transmembrane helix</keyword>
<sequence length="361" mass="41098">MGHRILERSFLFTISSLLLIYTLFVAIVTFRGLNFTANHLNKAVLIGYGIVEMLMAPSGLWGIFGAIQNNPFQAKRYVKDHWFSLIVMTIIDGLFLGFLASYSVNRISEKPKTIQKVESEREIETVESTVLEPPNSFIRHSSQYQHMNRRKSIGYNDDNNIMIDVNNPPTMNLPQNARMLPPIVRSQSFVMPQQQKPIYHQYTSPLVNSNMYPQKLPILTQQQFRNSDLQIVTSGSSSKFNRPISLGNKRRSNSQPQFRVSSSKEILEYEKEKVSLDTKGPSNIQLSSPSSLSPPISSISPISLIADRNTIRHSKSLPMMYNKYSEINNKQIPPVPSLDNQQYKETNDISNDINSQIVTKK</sequence>
<accession>A0A9N8VLU7</accession>
<evidence type="ECO:0000256" key="1">
    <source>
        <dbReference type="SAM" id="MobiDB-lite"/>
    </source>
</evidence>
<dbReference type="Proteomes" id="UP000789706">
    <property type="component" value="Unassembled WGS sequence"/>
</dbReference>
<dbReference type="AlphaFoldDB" id="A0A9N8VLU7"/>
<evidence type="ECO:0000256" key="2">
    <source>
        <dbReference type="SAM" id="Phobius"/>
    </source>
</evidence>
<name>A0A9N8VLU7_9GLOM</name>
<dbReference type="OrthoDB" id="2396407at2759"/>
<feature type="transmembrane region" description="Helical" evidence="2">
    <location>
        <begin position="45"/>
        <end position="67"/>
    </location>
</feature>
<gene>
    <name evidence="3" type="ORF">DEBURN_LOCUS2242</name>
</gene>
<keyword evidence="4" id="KW-1185">Reference proteome</keyword>
<evidence type="ECO:0000313" key="4">
    <source>
        <dbReference type="Proteomes" id="UP000789706"/>
    </source>
</evidence>
<feature type="transmembrane region" description="Helical" evidence="2">
    <location>
        <begin position="82"/>
        <end position="102"/>
    </location>
</feature>
<feature type="transmembrane region" description="Helical" evidence="2">
    <location>
        <begin position="12"/>
        <end position="33"/>
    </location>
</feature>
<protein>
    <submittedName>
        <fullName evidence="3">6637_t:CDS:1</fullName>
    </submittedName>
</protein>
<feature type="region of interest" description="Disordered" evidence="1">
    <location>
        <begin position="234"/>
        <end position="261"/>
    </location>
</feature>
<comment type="caution">
    <text evidence="3">The sequence shown here is derived from an EMBL/GenBank/DDBJ whole genome shotgun (WGS) entry which is preliminary data.</text>
</comment>
<feature type="region of interest" description="Disordered" evidence="1">
    <location>
        <begin position="341"/>
        <end position="361"/>
    </location>
</feature>
<reference evidence="3" key="1">
    <citation type="submission" date="2021-06" db="EMBL/GenBank/DDBJ databases">
        <authorList>
            <person name="Kallberg Y."/>
            <person name="Tangrot J."/>
            <person name="Rosling A."/>
        </authorList>
    </citation>
    <scope>NUCLEOTIDE SEQUENCE</scope>
    <source>
        <strain evidence="3">AZ414A</strain>
    </source>
</reference>
<proteinExistence type="predicted"/>
<evidence type="ECO:0000313" key="3">
    <source>
        <dbReference type="EMBL" id="CAG8452852.1"/>
    </source>
</evidence>
<keyword evidence="2" id="KW-0472">Membrane</keyword>
<keyword evidence="2" id="KW-0812">Transmembrane</keyword>